<protein>
    <submittedName>
        <fullName evidence="1">Uncharacterized protein</fullName>
    </submittedName>
</protein>
<proteinExistence type="predicted"/>
<dbReference type="EMBL" id="GBXM01043468">
    <property type="protein sequence ID" value="JAH65109.1"/>
    <property type="molecule type" value="Transcribed_RNA"/>
</dbReference>
<evidence type="ECO:0000313" key="1">
    <source>
        <dbReference type="EMBL" id="JAH65109.1"/>
    </source>
</evidence>
<name>A0A0E9UGV1_ANGAN</name>
<organism evidence="1">
    <name type="scientific">Anguilla anguilla</name>
    <name type="common">European freshwater eel</name>
    <name type="synonym">Muraena anguilla</name>
    <dbReference type="NCBI Taxonomy" id="7936"/>
    <lineage>
        <taxon>Eukaryota</taxon>
        <taxon>Metazoa</taxon>
        <taxon>Chordata</taxon>
        <taxon>Craniata</taxon>
        <taxon>Vertebrata</taxon>
        <taxon>Euteleostomi</taxon>
        <taxon>Actinopterygii</taxon>
        <taxon>Neopterygii</taxon>
        <taxon>Teleostei</taxon>
        <taxon>Anguilliformes</taxon>
        <taxon>Anguillidae</taxon>
        <taxon>Anguilla</taxon>
    </lineage>
</organism>
<reference evidence="1" key="2">
    <citation type="journal article" date="2015" name="Fish Shellfish Immunol.">
        <title>Early steps in the European eel (Anguilla anguilla)-Vibrio vulnificus interaction in the gills: Role of the RtxA13 toxin.</title>
        <authorList>
            <person name="Callol A."/>
            <person name="Pajuelo D."/>
            <person name="Ebbesson L."/>
            <person name="Teles M."/>
            <person name="MacKenzie S."/>
            <person name="Amaro C."/>
        </authorList>
    </citation>
    <scope>NUCLEOTIDE SEQUENCE</scope>
</reference>
<sequence>MSHIYNLHESFIQLRSCVLVKVYIKVRMLDFCMILYCHHHNNCI</sequence>
<accession>A0A0E9UGV1</accession>
<reference evidence="1" key="1">
    <citation type="submission" date="2014-11" db="EMBL/GenBank/DDBJ databases">
        <authorList>
            <person name="Amaro Gonzalez C."/>
        </authorList>
    </citation>
    <scope>NUCLEOTIDE SEQUENCE</scope>
</reference>
<dbReference type="AlphaFoldDB" id="A0A0E9UGV1"/>